<dbReference type="InterPro" id="IPR058647">
    <property type="entry name" value="BSH_CzcB-like"/>
</dbReference>
<comment type="subcellular location">
    <subcellularLocation>
        <location evidence="1">Cell envelope</location>
    </subcellularLocation>
</comment>
<reference evidence="6 7" key="1">
    <citation type="submission" date="2020-01" db="EMBL/GenBank/DDBJ databases">
        <title>Ponticoccus aerotolerans gen. nov., sp. nov., an anaerobic bacterium and proposal of Ponticoccusceae fam. nov., Ponticoccusles ord. nov. and Ponticoccuse classis nov. in the phylum Kiritimatiellaeota.</title>
        <authorList>
            <person name="Zhou L.Y."/>
            <person name="Du Z.J."/>
        </authorList>
    </citation>
    <scope>NUCLEOTIDE SEQUENCE [LARGE SCALE GENOMIC DNA]</scope>
    <source>
        <strain evidence="6 7">S-5007</strain>
    </source>
</reference>
<feature type="domain" description="CzcB-like barrel-sandwich hybrid" evidence="4">
    <location>
        <begin position="62"/>
        <end position="153"/>
    </location>
</feature>
<dbReference type="Pfam" id="PF25990">
    <property type="entry name" value="Beta-barrel_YknX"/>
    <property type="match status" value="1"/>
</dbReference>
<dbReference type="PANTHER" id="PTHR32347:SF14">
    <property type="entry name" value="EFFLUX SYSTEM COMPONENT YKNX-RELATED"/>
    <property type="match status" value="1"/>
</dbReference>
<dbReference type="EMBL" id="CP047593">
    <property type="protein sequence ID" value="QHI68960.1"/>
    <property type="molecule type" value="Genomic_DNA"/>
</dbReference>
<evidence type="ECO:0000313" key="7">
    <source>
        <dbReference type="Proteomes" id="UP000464954"/>
    </source>
</evidence>
<keyword evidence="7" id="KW-1185">Reference proteome</keyword>
<dbReference type="KEGG" id="taer:GT409_05685"/>
<keyword evidence="2" id="KW-0175">Coiled coil</keyword>
<dbReference type="GO" id="GO:0030313">
    <property type="term" value="C:cell envelope"/>
    <property type="evidence" value="ECO:0007669"/>
    <property type="project" value="UniProtKB-SubCell"/>
</dbReference>
<feature type="region of interest" description="Disordered" evidence="3">
    <location>
        <begin position="381"/>
        <end position="401"/>
    </location>
</feature>
<dbReference type="SUPFAM" id="SSF111369">
    <property type="entry name" value="HlyD-like secretion proteins"/>
    <property type="match status" value="1"/>
</dbReference>
<feature type="region of interest" description="Disordered" evidence="3">
    <location>
        <begin position="304"/>
        <end position="326"/>
    </location>
</feature>
<feature type="domain" description="YknX-like beta-barrel" evidence="5">
    <location>
        <begin position="155"/>
        <end position="230"/>
    </location>
</feature>
<gene>
    <name evidence="6" type="ORF">GT409_05685</name>
</gene>
<evidence type="ECO:0000256" key="1">
    <source>
        <dbReference type="ARBA" id="ARBA00004196"/>
    </source>
</evidence>
<evidence type="ECO:0000259" key="4">
    <source>
        <dbReference type="Pfam" id="PF25973"/>
    </source>
</evidence>
<evidence type="ECO:0000256" key="2">
    <source>
        <dbReference type="ARBA" id="ARBA00023054"/>
    </source>
</evidence>
<dbReference type="InterPro" id="IPR050465">
    <property type="entry name" value="UPF0194_transport"/>
</dbReference>
<dbReference type="Proteomes" id="UP000464954">
    <property type="component" value="Chromosome"/>
</dbReference>
<proteinExistence type="predicted"/>
<protein>
    <submittedName>
        <fullName evidence="6">HlyD family efflux transporter periplasmic adaptor subunit</fullName>
    </submittedName>
</protein>
<dbReference type="InterPro" id="IPR058636">
    <property type="entry name" value="Beta-barrel_YknX"/>
</dbReference>
<dbReference type="PANTHER" id="PTHR32347">
    <property type="entry name" value="EFFLUX SYSTEM COMPONENT YKNX-RELATED"/>
    <property type="match status" value="1"/>
</dbReference>
<evidence type="ECO:0000259" key="5">
    <source>
        <dbReference type="Pfam" id="PF25990"/>
    </source>
</evidence>
<evidence type="ECO:0000313" key="6">
    <source>
        <dbReference type="EMBL" id="QHI68960.1"/>
    </source>
</evidence>
<dbReference type="AlphaFoldDB" id="A0A6P1M2X6"/>
<organism evidence="6 7">
    <name type="scientific">Tichowtungia aerotolerans</name>
    <dbReference type="NCBI Taxonomy" id="2697043"/>
    <lineage>
        <taxon>Bacteria</taxon>
        <taxon>Pseudomonadati</taxon>
        <taxon>Kiritimatiellota</taxon>
        <taxon>Tichowtungiia</taxon>
        <taxon>Tichowtungiales</taxon>
        <taxon>Tichowtungiaceae</taxon>
        <taxon>Tichowtungia</taxon>
    </lineage>
</organism>
<feature type="compositionally biased region" description="Basic and acidic residues" evidence="3">
    <location>
        <begin position="267"/>
        <end position="277"/>
    </location>
</feature>
<evidence type="ECO:0000256" key="3">
    <source>
        <dbReference type="SAM" id="MobiDB-lite"/>
    </source>
</evidence>
<dbReference type="Pfam" id="PF25973">
    <property type="entry name" value="BSH_CzcB"/>
    <property type="match status" value="1"/>
</dbReference>
<feature type="region of interest" description="Disordered" evidence="3">
    <location>
        <begin position="252"/>
        <end position="277"/>
    </location>
</feature>
<dbReference type="RefSeq" id="WP_160627789.1">
    <property type="nucleotide sequence ID" value="NZ_CP047593.1"/>
</dbReference>
<name>A0A6P1M2X6_9BACT</name>
<dbReference type="Gene3D" id="2.40.50.100">
    <property type="match status" value="1"/>
</dbReference>
<dbReference type="Gene3D" id="2.40.30.170">
    <property type="match status" value="1"/>
</dbReference>
<accession>A0A6P1M2X6</accession>
<sequence>MKKTIFWFIVLLILAGGGYYRHKSLTQQAVSGPAYDTATVERRDLRTTVESTGEVEPRNRLKVISPIAGRLEKLLVDEGDSVEKGQILGWVSSTERATLLDAALAKSQKELEYWQELYNPTPLISPLGGTIIARDFEPGQTISSSDSIVVIADDLIVVANLDETDIGQIQVGQTVEVTLEAYPEKTFPCVVEKIAYNAKTISNVTMYEVDVRPVNLPSFARSGMTANLEVIIEERKNALTLPASAIQQKAVQSSAPAASGESGGGNLREHLQSMNPDERKAAIVKRMRERGLSDTEIQERLQRFAGGGPGEGSGAMRPGGTKAPTHRAPAVAEQSYVLTGSMVSPTETAVETGVSDGTYIEITKGLKEGDRVLIPKISLGSGKTNGGSLFMPRPRSGGSRR</sequence>
<dbReference type="Gene3D" id="2.40.420.20">
    <property type="match status" value="1"/>
</dbReference>